<comment type="cofactor">
    <cofactor evidence="1">
        <name>FMN</name>
        <dbReference type="ChEBI" id="CHEBI:58210"/>
    </cofactor>
</comment>
<dbReference type="Proteomes" id="UP000002630">
    <property type="component" value="Linkage Group LG27"/>
</dbReference>
<dbReference type="OrthoDB" id="4327079at2759"/>
<dbReference type="GO" id="GO:0051538">
    <property type="term" value="F:3 iron, 4 sulfur cluster binding"/>
    <property type="evidence" value="ECO:0007669"/>
    <property type="project" value="UniProtKB-KW"/>
</dbReference>
<keyword evidence="19" id="KW-1185">Reference proteome</keyword>
<evidence type="ECO:0000256" key="8">
    <source>
        <dbReference type="ARBA" id="ARBA00022962"/>
    </source>
</evidence>
<dbReference type="InterPro" id="IPR029055">
    <property type="entry name" value="Ntn_hydrolases_N"/>
</dbReference>
<keyword evidence="9" id="KW-0560">Oxidoreductase</keyword>
<dbReference type="InterPro" id="IPR017932">
    <property type="entry name" value="GATase_2_dom"/>
</dbReference>
<dbReference type="Gene3D" id="3.60.20.10">
    <property type="entry name" value="Glutamine Phosphoribosylpyrophosphate, subunit 1, domain 1"/>
    <property type="match status" value="1"/>
</dbReference>
<evidence type="ECO:0000256" key="15">
    <source>
        <dbReference type="ARBA" id="ARBA00039085"/>
    </source>
</evidence>
<evidence type="ECO:0000256" key="1">
    <source>
        <dbReference type="ARBA" id="ARBA00001917"/>
    </source>
</evidence>
<keyword evidence="7" id="KW-0479">Metal-binding</keyword>
<dbReference type="GO" id="GO:0006537">
    <property type="term" value="P:glutamate biosynthetic process"/>
    <property type="evidence" value="ECO:0007669"/>
    <property type="project" value="UniProtKB-KW"/>
</dbReference>
<sequence length="309" mass="33548">MLRNLATVGGGGVRRPLPGSSKSRSTVLLASRQSSRAAKAKAEDEAARAARLPNRRGGRPLAGPRTLPTKRVGLYDPALEKDSCGVGLAVQMKSVASRQIVVDANEMLVRMTHRGACGCEENTGDGAGILVAVPDGFLRKAAQEAGIGELPPEGEYAVGNIFVPKFENAIPEAKAIVERVCKQRGMKVVGWRDVPYDNSMIGDTAKGTEPHVVQVFVENSNGRPSWDFERELYRVRKAATKEADSVPVLTVSDTQSFYVCSLSAKTITYKGQLSPEQVMPYYLDLQQPDFTSHLALVHSRFSTNTFPSW</sequence>
<accession>D8LCE1</accession>
<feature type="region of interest" description="Disordered" evidence="16">
    <location>
        <begin position="1"/>
        <end position="69"/>
    </location>
</feature>
<dbReference type="PANTHER" id="PTHR11938:SF133">
    <property type="entry name" value="GLUTAMATE SYNTHASE (NADH)"/>
    <property type="match status" value="1"/>
</dbReference>
<gene>
    <name evidence="18" type="primary">GOGAT</name>
    <name evidence="18" type="ORF">Esi_0103_0011</name>
</gene>
<dbReference type="Pfam" id="PF00310">
    <property type="entry name" value="GATase_2"/>
    <property type="match status" value="1"/>
</dbReference>
<evidence type="ECO:0000256" key="4">
    <source>
        <dbReference type="ARBA" id="ARBA00022605"/>
    </source>
</evidence>
<comment type="cofactor">
    <cofactor evidence="2">
        <name>[3Fe-4S] cluster</name>
        <dbReference type="ChEBI" id="CHEBI:21137"/>
    </cofactor>
</comment>
<protein>
    <recommendedName>
        <fullName evidence="15">glutamate synthase (ferredoxin)</fullName>
        <ecNumber evidence="15">1.4.7.1</ecNumber>
    </recommendedName>
</protein>
<keyword evidence="13" id="KW-0003">3Fe-4S</keyword>
<keyword evidence="6" id="KW-0288">FMN</keyword>
<evidence type="ECO:0000256" key="14">
    <source>
        <dbReference type="ARBA" id="ARBA00037928"/>
    </source>
</evidence>
<dbReference type="GO" id="GO:0016040">
    <property type="term" value="F:glutamate synthase (NADH) activity"/>
    <property type="evidence" value="ECO:0007669"/>
    <property type="project" value="TreeGrafter"/>
</dbReference>
<dbReference type="GO" id="GO:0046872">
    <property type="term" value="F:metal ion binding"/>
    <property type="evidence" value="ECO:0007669"/>
    <property type="project" value="UniProtKB-KW"/>
</dbReference>
<evidence type="ECO:0000256" key="12">
    <source>
        <dbReference type="ARBA" id="ARBA00023164"/>
    </source>
</evidence>
<evidence type="ECO:0000256" key="13">
    <source>
        <dbReference type="ARBA" id="ARBA00023291"/>
    </source>
</evidence>
<evidence type="ECO:0000256" key="2">
    <source>
        <dbReference type="ARBA" id="ARBA00001927"/>
    </source>
</evidence>
<dbReference type="STRING" id="2880.D8LCE1"/>
<evidence type="ECO:0000256" key="6">
    <source>
        <dbReference type="ARBA" id="ARBA00022643"/>
    </source>
</evidence>
<name>D8LCE1_ECTSI</name>
<dbReference type="AlphaFoldDB" id="D8LCE1"/>
<comment type="pathway">
    <text evidence="14">Amino-acid biosynthesis; L-glutamate biosynthesis via GLT pathway; L-glutamate from 2-oxoglutarate and L-glutamine (ferredoxin route): step 1/1.</text>
</comment>
<evidence type="ECO:0000256" key="11">
    <source>
        <dbReference type="ARBA" id="ARBA00023014"/>
    </source>
</evidence>
<organism evidence="18 19">
    <name type="scientific">Ectocarpus siliculosus</name>
    <name type="common">Brown alga</name>
    <name type="synonym">Conferva siliculosa</name>
    <dbReference type="NCBI Taxonomy" id="2880"/>
    <lineage>
        <taxon>Eukaryota</taxon>
        <taxon>Sar</taxon>
        <taxon>Stramenopiles</taxon>
        <taxon>Ochrophyta</taxon>
        <taxon>PX clade</taxon>
        <taxon>Phaeophyceae</taxon>
        <taxon>Ectocarpales</taxon>
        <taxon>Ectocarpaceae</taxon>
        <taxon>Ectocarpus</taxon>
    </lineage>
</organism>
<dbReference type="EMBL" id="FN649752">
    <property type="protein sequence ID" value="CBN78177.1"/>
    <property type="molecule type" value="Genomic_DNA"/>
</dbReference>
<feature type="domain" description="Glutamine amidotransferase type-2" evidence="17">
    <location>
        <begin position="84"/>
        <end position="309"/>
    </location>
</feature>
<dbReference type="EC" id="1.4.7.1" evidence="15"/>
<evidence type="ECO:0000313" key="18">
    <source>
        <dbReference type="EMBL" id="CBN78177.1"/>
    </source>
</evidence>
<keyword evidence="12" id="KW-0314">Glutamate biosynthesis</keyword>
<keyword evidence="4" id="KW-0028">Amino-acid biosynthesis</keyword>
<proteinExistence type="inferred from homology"/>
<evidence type="ECO:0000256" key="9">
    <source>
        <dbReference type="ARBA" id="ARBA00023002"/>
    </source>
</evidence>
<evidence type="ECO:0000256" key="16">
    <source>
        <dbReference type="SAM" id="MobiDB-lite"/>
    </source>
</evidence>
<dbReference type="InParanoid" id="D8LCE1"/>
<evidence type="ECO:0000256" key="5">
    <source>
        <dbReference type="ARBA" id="ARBA00022630"/>
    </source>
</evidence>
<evidence type="ECO:0000259" key="17">
    <source>
        <dbReference type="PROSITE" id="PS51278"/>
    </source>
</evidence>
<evidence type="ECO:0000313" key="19">
    <source>
        <dbReference type="Proteomes" id="UP000002630"/>
    </source>
</evidence>
<reference evidence="18 19" key="1">
    <citation type="journal article" date="2010" name="Nature">
        <title>The Ectocarpus genome and the independent evolution of multicellularity in brown algae.</title>
        <authorList>
            <person name="Cock J.M."/>
            <person name="Sterck L."/>
            <person name="Rouze P."/>
            <person name="Scornet D."/>
            <person name="Allen A.E."/>
            <person name="Amoutzias G."/>
            <person name="Anthouard V."/>
            <person name="Artiguenave F."/>
            <person name="Aury J.M."/>
            <person name="Badger J.H."/>
            <person name="Beszteri B."/>
            <person name="Billiau K."/>
            <person name="Bonnet E."/>
            <person name="Bothwell J.H."/>
            <person name="Bowler C."/>
            <person name="Boyen C."/>
            <person name="Brownlee C."/>
            <person name="Carrano C.J."/>
            <person name="Charrier B."/>
            <person name="Cho G.Y."/>
            <person name="Coelho S.M."/>
            <person name="Collen J."/>
            <person name="Corre E."/>
            <person name="Da Silva C."/>
            <person name="Delage L."/>
            <person name="Delaroque N."/>
            <person name="Dittami S.M."/>
            <person name="Doulbeau S."/>
            <person name="Elias M."/>
            <person name="Farnham G."/>
            <person name="Gachon C.M."/>
            <person name="Gschloessl B."/>
            <person name="Heesch S."/>
            <person name="Jabbari K."/>
            <person name="Jubin C."/>
            <person name="Kawai H."/>
            <person name="Kimura K."/>
            <person name="Kloareg B."/>
            <person name="Kupper F.C."/>
            <person name="Lang D."/>
            <person name="Le Bail A."/>
            <person name="Leblanc C."/>
            <person name="Lerouge P."/>
            <person name="Lohr M."/>
            <person name="Lopez P.J."/>
            <person name="Martens C."/>
            <person name="Maumus F."/>
            <person name="Michel G."/>
            <person name="Miranda-Saavedra D."/>
            <person name="Morales J."/>
            <person name="Moreau H."/>
            <person name="Motomura T."/>
            <person name="Nagasato C."/>
            <person name="Napoli C.A."/>
            <person name="Nelson D.R."/>
            <person name="Nyvall-Collen P."/>
            <person name="Peters A.F."/>
            <person name="Pommier C."/>
            <person name="Potin P."/>
            <person name="Poulain J."/>
            <person name="Quesneville H."/>
            <person name="Read B."/>
            <person name="Rensing S.A."/>
            <person name="Ritter A."/>
            <person name="Rousvoal S."/>
            <person name="Samanta M."/>
            <person name="Samson G."/>
            <person name="Schroeder D.C."/>
            <person name="Segurens B."/>
            <person name="Strittmatter M."/>
            <person name="Tonon T."/>
            <person name="Tregear J.W."/>
            <person name="Valentin K."/>
            <person name="von Dassow P."/>
            <person name="Yamagishi T."/>
            <person name="Van de Peer Y."/>
            <person name="Wincker P."/>
        </authorList>
    </citation>
    <scope>NUCLEOTIDE SEQUENCE [LARGE SCALE GENOMIC DNA]</scope>
    <source>
        <strain evidence="19">Ec32 / CCAP1310/4</strain>
    </source>
</reference>
<dbReference type="GO" id="GO:0019676">
    <property type="term" value="P:ammonia assimilation cycle"/>
    <property type="evidence" value="ECO:0007669"/>
    <property type="project" value="TreeGrafter"/>
</dbReference>
<dbReference type="PROSITE" id="PS51278">
    <property type="entry name" value="GATASE_TYPE_2"/>
    <property type="match status" value="1"/>
</dbReference>
<evidence type="ECO:0000256" key="10">
    <source>
        <dbReference type="ARBA" id="ARBA00023004"/>
    </source>
</evidence>
<keyword evidence="8" id="KW-0315">Glutamine amidotransferase</keyword>
<dbReference type="InterPro" id="IPR050711">
    <property type="entry name" value="ET-N_metabolism_enzyme"/>
</dbReference>
<keyword evidence="5" id="KW-0285">Flavoprotein</keyword>
<keyword evidence="10" id="KW-0408">Iron</keyword>
<comment type="similarity">
    <text evidence="3">Belongs to the glutamate synthase family.</text>
</comment>
<dbReference type="PANTHER" id="PTHR11938">
    <property type="entry name" value="FAD NADPH DEHYDROGENASE/OXIDOREDUCTASE"/>
    <property type="match status" value="1"/>
</dbReference>
<dbReference type="EMBL" id="FN647715">
    <property type="protein sequence ID" value="CBN78177.1"/>
    <property type="molecule type" value="Genomic_DNA"/>
</dbReference>
<evidence type="ECO:0000256" key="7">
    <source>
        <dbReference type="ARBA" id="ARBA00022723"/>
    </source>
</evidence>
<evidence type="ECO:0000256" key="3">
    <source>
        <dbReference type="ARBA" id="ARBA00009716"/>
    </source>
</evidence>
<dbReference type="GO" id="GO:0016041">
    <property type="term" value="F:glutamate synthase (ferredoxin) activity"/>
    <property type="evidence" value="ECO:0007669"/>
    <property type="project" value="UniProtKB-EC"/>
</dbReference>
<dbReference type="SUPFAM" id="SSF56235">
    <property type="entry name" value="N-terminal nucleophile aminohydrolases (Ntn hydrolases)"/>
    <property type="match status" value="1"/>
</dbReference>
<keyword evidence="11" id="KW-0411">Iron-sulfur</keyword>